<dbReference type="EMBL" id="ANBP01000009">
    <property type="protein sequence ID" value="KAB7757144.1"/>
    <property type="molecule type" value="Genomic_DNA"/>
</dbReference>
<proteinExistence type="predicted"/>
<dbReference type="Gene3D" id="3.10.180.10">
    <property type="entry name" value="2,3-Dihydroxybiphenyl 1,2-Dioxygenase, domain 1"/>
    <property type="match status" value="2"/>
</dbReference>
<protein>
    <submittedName>
        <fullName evidence="1">Glyoxalase</fullName>
    </submittedName>
</protein>
<dbReference type="AlphaFoldDB" id="A0A5N5V5D7"/>
<organism evidence="1 2">
    <name type="scientific">Mycolicibacterium phlei DSM 43239 = CCUG 21000</name>
    <dbReference type="NCBI Taxonomy" id="1226750"/>
    <lineage>
        <taxon>Bacteria</taxon>
        <taxon>Bacillati</taxon>
        <taxon>Actinomycetota</taxon>
        <taxon>Actinomycetes</taxon>
        <taxon>Mycobacteriales</taxon>
        <taxon>Mycobacteriaceae</taxon>
        <taxon>Mycolicibacterium</taxon>
    </lineage>
</organism>
<dbReference type="PANTHER" id="PTHR36503:SF1">
    <property type="entry name" value="BLR2520 PROTEIN"/>
    <property type="match status" value="1"/>
</dbReference>
<reference evidence="1 2" key="1">
    <citation type="submission" date="2012-10" db="EMBL/GenBank/DDBJ databases">
        <title>The draft sequence of the Mycobacterium pheli genome.</title>
        <authorList>
            <person name="Pettersson B.M.F."/>
            <person name="Das S."/>
            <person name="Dasgupta S."/>
            <person name="Bhattacharya A."/>
            <person name="Kirsebom L.A."/>
        </authorList>
    </citation>
    <scope>NUCLEOTIDE SEQUENCE [LARGE SCALE GENOMIC DNA]</scope>
    <source>
        <strain evidence="1 2">CCUG 21000</strain>
    </source>
</reference>
<evidence type="ECO:0000313" key="1">
    <source>
        <dbReference type="EMBL" id="KAB7757144.1"/>
    </source>
</evidence>
<dbReference type="GeneID" id="74300707"/>
<name>A0A5N5V5D7_MYCPH</name>
<dbReference type="PANTHER" id="PTHR36503">
    <property type="entry name" value="BLR2520 PROTEIN"/>
    <property type="match status" value="1"/>
</dbReference>
<evidence type="ECO:0000313" key="2">
    <source>
        <dbReference type="Proteomes" id="UP000325690"/>
    </source>
</evidence>
<dbReference type="SUPFAM" id="SSF54593">
    <property type="entry name" value="Glyoxalase/Bleomycin resistance protein/Dihydroxybiphenyl dioxygenase"/>
    <property type="match status" value="2"/>
</dbReference>
<keyword evidence="2" id="KW-1185">Reference proteome</keyword>
<dbReference type="Proteomes" id="UP000325690">
    <property type="component" value="Unassembled WGS sequence"/>
</dbReference>
<dbReference type="InterPro" id="IPR029068">
    <property type="entry name" value="Glyas_Bleomycin-R_OHBP_Dase"/>
</dbReference>
<accession>A0A5N5V5D7</accession>
<dbReference type="RefSeq" id="WP_061480947.1">
    <property type="nucleotide sequence ID" value="NZ_ANBO01000012.1"/>
</dbReference>
<sequence>MTHIESVTLETPEPETLAAFTRAVAPDLPIRVRTGDAPTSGFRGFTLSLVVPQPSDVDAVIDTALHAGGTPVQPPRKSLWGYGGSVSGPDGSIWTVASSGKKDRQFVLQIGVSDVAASKAFYVDRGLPVAKSFGRKYVQFANGDSPITLALLKRRALAKNARVSPDGDGAHRIVINSPAGDFTDPDGFVWAAA</sequence>
<gene>
    <name evidence="1" type="ORF">MPHL21000_08070</name>
</gene>
<comment type="caution">
    <text evidence="1">The sequence shown here is derived from an EMBL/GenBank/DDBJ whole genome shotgun (WGS) entry which is preliminary data.</text>
</comment>